<feature type="signal peptide" evidence="1">
    <location>
        <begin position="1"/>
        <end position="22"/>
    </location>
</feature>
<dbReference type="EMBL" id="JACGCI010000096">
    <property type="protein sequence ID" value="KAF6746097.1"/>
    <property type="molecule type" value="Genomic_DNA"/>
</dbReference>
<evidence type="ECO:0008006" key="4">
    <source>
        <dbReference type="Google" id="ProtNLM"/>
    </source>
</evidence>
<feature type="chain" id="PRO_5034840650" description="C2H2-type domain-containing protein" evidence="1">
    <location>
        <begin position="23"/>
        <end position="162"/>
    </location>
</feature>
<evidence type="ECO:0000313" key="2">
    <source>
        <dbReference type="EMBL" id="KAF6746097.1"/>
    </source>
</evidence>
<dbReference type="AlphaFoldDB" id="A0A8H6HH67"/>
<gene>
    <name evidence="2" type="ORF">DFP72DRAFT_1050907</name>
</gene>
<dbReference type="Proteomes" id="UP000521943">
    <property type="component" value="Unassembled WGS sequence"/>
</dbReference>
<reference evidence="2 3" key="1">
    <citation type="submission" date="2020-07" db="EMBL/GenBank/DDBJ databases">
        <title>Comparative genomics of pyrophilous fungi reveals a link between fire events and developmental genes.</title>
        <authorList>
            <consortium name="DOE Joint Genome Institute"/>
            <person name="Steindorff A.S."/>
            <person name="Carver A."/>
            <person name="Calhoun S."/>
            <person name="Stillman K."/>
            <person name="Liu H."/>
            <person name="Lipzen A."/>
            <person name="Pangilinan J."/>
            <person name="Labutti K."/>
            <person name="Bruns T.D."/>
            <person name="Grigoriev I.V."/>
        </authorList>
    </citation>
    <scope>NUCLEOTIDE SEQUENCE [LARGE SCALE GENOMIC DNA]</scope>
    <source>
        <strain evidence="2 3">CBS 144469</strain>
    </source>
</reference>
<evidence type="ECO:0000313" key="3">
    <source>
        <dbReference type="Proteomes" id="UP000521943"/>
    </source>
</evidence>
<evidence type="ECO:0000256" key="1">
    <source>
        <dbReference type="SAM" id="SignalP"/>
    </source>
</evidence>
<accession>A0A8H6HH67</accession>
<keyword evidence="1" id="KW-0732">Signal</keyword>
<protein>
    <recommendedName>
        <fullName evidence="4">C2H2-type domain-containing protein</fullName>
    </recommendedName>
</protein>
<sequence>MRMSTFPAILSVAIFLSSYANAYRHGEVCGEGDAIGLGPDHVIIASAPQTRRLFISVGVPTSYQNEVYSREPHYVDTLSPEITARELLSELTTRELVDELDRRLNYICDFTECKGVSFGTDNMLMSHYRQRHNVGPCPRCDKSFPNGGLAHHMHSCRWHRGV</sequence>
<name>A0A8H6HH67_9AGAR</name>
<proteinExistence type="predicted"/>
<organism evidence="2 3">
    <name type="scientific">Ephemerocybe angulata</name>
    <dbReference type="NCBI Taxonomy" id="980116"/>
    <lineage>
        <taxon>Eukaryota</taxon>
        <taxon>Fungi</taxon>
        <taxon>Dikarya</taxon>
        <taxon>Basidiomycota</taxon>
        <taxon>Agaricomycotina</taxon>
        <taxon>Agaricomycetes</taxon>
        <taxon>Agaricomycetidae</taxon>
        <taxon>Agaricales</taxon>
        <taxon>Agaricineae</taxon>
        <taxon>Psathyrellaceae</taxon>
        <taxon>Ephemerocybe</taxon>
    </lineage>
</organism>
<comment type="caution">
    <text evidence="2">The sequence shown here is derived from an EMBL/GenBank/DDBJ whole genome shotgun (WGS) entry which is preliminary data.</text>
</comment>
<keyword evidence="3" id="KW-1185">Reference proteome</keyword>